<keyword evidence="3 8" id="KW-1003">Cell membrane</keyword>
<dbReference type="InterPro" id="IPR000537">
    <property type="entry name" value="UbiA_prenyltransferase"/>
</dbReference>
<dbReference type="PANTHER" id="PTHR13929:SF0">
    <property type="entry name" value="UBIA PRENYLTRANSFERASE DOMAIN-CONTAINING PROTEIN 1"/>
    <property type="match status" value="1"/>
</dbReference>
<gene>
    <name evidence="8" type="primary">menA</name>
    <name evidence="10" type="ORF">ACFP1K_39225</name>
</gene>
<comment type="subcellular location">
    <subcellularLocation>
        <location evidence="8">Cell membrane</location>
        <topology evidence="8">Multi-pass membrane protein</topology>
    </subcellularLocation>
    <subcellularLocation>
        <location evidence="1">Membrane</location>
        <topology evidence="1">Multi-pass membrane protein</topology>
    </subcellularLocation>
</comment>
<dbReference type="Gene3D" id="1.10.357.140">
    <property type="entry name" value="UbiA prenyltransferase"/>
    <property type="match status" value="1"/>
</dbReference>
<name>A0ABW1NV72_9ACTN</name>
<evidence type="ECO:0000256" key="3">
    <source>
        <dbReference type="ARBA" id="ARBA00022475"/>
    </source>
</evidence>
<dbReference type="PIRSF" id="PIRSF005355">
    <property type="entry name" value="UBIAD1"/>
    <property type="match status" value="1"/>
</dbReference>
<dbReference type="InterPro" id="IPR044878">
    <property type="entry name" value="UbiA_sf"/>
</dbReference>
<keyword evidence="6 8" id="KW-1133">Transmembrane helix</keyword>
<reference evidence="11" key="1">
    <citation type="journal article" date="2019" name="Int. J. Syst. Evol. Microbiol.">
        <title>The Global Catalogue of Microorganisms (GCM) 10K type strain sequencing project: providing services to taxonomists for standard genome sequencing and annotation.</title>
        <authorList>
            <consortium name="The Broad Institute Genomics Platform"/>
            <consortium name="The Broad Institute Genome Sequencing Center for Infectious Disease"/>
            <person name="Wu L."/>
            <person name="Ma J."/>
        </authorList>
    </citation>
    <scope>NUCLEOTIDE SEQUENCE [LARGE SCALE GENOMIC DNA]</scope>
    <source>
        <strain evidence="11">JCM 30346</strain>
    </source>
</reference>
<feature type="transmembrane region" description="Helical" evidence="8">
    <location>
        <begin position="142"/>
        <end position="162"/>
    </location>
</feature>
<dbReference type="PANTHER" id="PTHR13929">
    <property type="entry name" value="1,4-DIHYDROXY-2-NAPHTHOATE OCTAPRENYLTRANSFERASE"/>
    <property type="match status" value="1"/>
</dbReference>
<evidence type="ECO:0000313" key="10">
    <source>
        <dbReference type="EMBL" id="MFC6087253.1"/>
    </source>
</evidence>
<comment type="caution">
    <text evidence="10">The sequence shown here is derived from an EMBL/GenBank/DDBJ whole genome shotgun (WGS) entry which is preliminary data.</text>
</comment>
<evidence type="ECO:0000256" key="2">
    <source>
        <dbReference type="ARBA" id="ARBA00022428"/>
    </source>
</evidence>
<evidence type="ECO:0000256" key="8">
    <source>
        <dbReference type="HAMAP-Rule" id="MF_01937"/>
    </source>
</evidence>
<dbReference type="CDD" id="cd13962">
    <property type="entry name" value="PT_UbiA_UBIAD1"/>
    <property type="match status" value="1"/>
</dbReference>
<feature type="transmembrane region" description="Helical" evidence="8">
    <location>
        <begin position="88"/>
        <end position="107"/>
    </location>
</feature>
<feature type="transmembrane region" description="Helical" evidence="8">
    <location>
        <begin position="216"/>
        <end position="233"/>
    </location>
</feature>
<keyword evidence="7 8" id="KW-0472">Membrane</keyword>
<protein>
    <recommendedName>
        <fullName evidence="8 9">1,4-dihydroxy-2-naphthoate octaprenyltransferase</fullName>
        <shortName evidence="8">DHNA-octaprenyltransferase</shortName>
        <ecNumber evidence="8 9">2.5.1.74</ecNumber>
    </recommendedName>
</protein>
<dbReference type="EMBL" id="JBHSRF010000125">
    <property type="protein sequence ID" value="MFC6087253.1"/>
    <property type="molecule type" value="Genomic_DNA"/>
</dbReference>
<dbReference type="InterPro" id="IPR004657">
    <property type="entry name" value="MenA"/>
</dbReference>
<feature type="transmembrane region" description="Helical" evidence="8">
    <location>
        <begin position="168"/>
        <end position="188"/>
    </location>
</feature>
<dbReference type="EC" id="2.5.1.74" evidence="8 9"/>
<feature type="transmembrane region" description="Helical" evidence="8">
    <location>
        <begin position="113"/>
        <end position="130"/>
    </location>
</feature>
<feature type="transmembrane region" description="Helical" evidence="8">
    <location>
        <begin position="37"/>
        <end position="58"/>
    </location>
</feature>
<comment type="pathway">
    <text evidence="8">Quinol/quinone metabolism; menaquinone biosynthesis; menaquinol from 1,4-dihydroxy-2-naphthoate: step 1/2.</text>
</comment>
<keyword evidence="11" id="KW-1185">Reference proteome</keyword>
<keyword evidence="5 8" id="KW-0812">Transmembrane</keyword>
<evidence type="ECO:0000256" key="4">
    <source>
        <dbReference type="ARBA" id="ARBA00022679"/>
    </source>
</evidence>
<organism evidence="10 11">
    <name type="scientific">Sphaerisporangium aureirubrum</name>
    <dbReference type="NCBI Taxonomy" id="1544736"/>
    <lineage>
        <taxon>Bacteria</taxon>
        <taxon>Bacillati</taxon>
        <taxon>Actinomycetota</taxon>
        <taxon>Actinomycetes</taxon>
        <taxon>Streptosporangiales</taxon>
        <taxon>Streptosporangiaceae</taxon>
        <taxon>Sphaerisporangium</taxon>
    </lineage>
</organism>
<evidence type="ECO:0000256" key="9">
    <source>
        <dbReference type="NCBIfam" id="TIGR00751"/>
    </source>
</evidence>
<evidence type="ECO:0000256" key="5">
    <source>
        <dbReference type="ARBA" id="ARBA00022692"/>
    </source>
</evidence>
<sequence length="289" mass="29837">MATAGQWVAGARPRTLPAAVVPVAVGTGVAVSYGDGVWWRAIIALAVALLLQVGVNYANDYSDGVRGTDEARVGPLRLVGSRVASPRAVLTAALGCFLAAAVAGLVLVVVTKAWWLLAVGALSIAAAWFYTGGSRPYGYRALGEISVFVFFGLVAVAGTAYVQMERLPWLPVVAAIPVGLLACALLVVNNLRDITTDGPAGKRTLAVVLGDTRTRALYTACLLLPFLVALALVPARPFAALALLALPLAFAPVKAVRGGATGFPLVTTLRQTGRIQLVFGLLLAVGLAL</sequence>
<dbReference type="NCBIfam" id="NF004751">
    <property type="entry name" value="PRK06080.1-3"/>
    <property type="match status" value="1"/>
</dbReference>
<dbReference type="RefSeq" id="WP_380763338.1">
    <property type="nucleotide sequence ID" value="NZ_JBHSRF010000125.1"/>
</dbReference>
<comment type="catalytic activity">
    <reaction evidence="8">
        <text>an all-trans-polyprenyl diphosphate + 1,4-dihydroxy-2-naphthoate + H(+) = a 2-demethylmenaquinol + CO2 + diphosphate</text>
        <dbReference type="Rhea" id="RHEA:26478"/>
        <dbReference type="Rhea" id="RHEA-COMP:9563"/>
        <dbReference type="Rhea" id="RHEA-COMP:9564"/>
        <dbReference type="ChEBI" id="CHEBI:11173"/>
        <dbReference type="ChEBI" id="CHEBI:15378"/>
        <dbReference type="ChEBI" id="CHEBI:16526"/>
        <dbReference type="ChEBI" id="CHEBI:33019"/>
        <dbReference type="ChEBI" id="CHEBI:55437"/>
        <dbReference type="ChEBI" id="CHEBI:58914"/>
        <dbReference type="EC" id="2.5.1.74"/>
    </reaction>
</comment>
<comment type="function">
    <text evidence="8">Conversion of 1,4-dihydroxy-2-naphthoate (DHNA) to demethylmenaquinone (DMK).</text>
</comment>
<evidence type="ECO:0000256" key="6">
    <source>
        <dbReference type="ARBA" id="ARBA00022989"/>
    </source>
</evidence>
<proteinExistence type="inferred from homology"/>
<evidence type="ECO:0000313" key="11">
    <source>
        <dbReference type="Proteomes" id="UP001596137"/>
    </source>
</evidence>
<accession>A0ABW1NV72</accession>
<dbReference type="InterPro" id="IPR026046">
    <property type="entry name" value="UBIAD1"/>
</dbReference>
<keyword evidence="4 8" id="KW-0808">Transferase</keyword>
<dbReference type="HAMAP" id="MF_01937">
    <property type="entry name" value="MenA_1"/>
    <property type="match status" value="1"/>
</dbReference>
<dbReference type="GO" id="GO:0046428">
    <property type="term" value="F:1,4-dihydroxy-2-naphthoate polyprenyltransferase activity"/>
    <property type="evidence" value="ECO:0007669"/>
    <property type="project" value="UniProtKB-EC"/>
</dbReference>
<keyword evidence="2 8" id="KW-0474">Menaquinone biosynthesis</keyword>
<dbReference type="Pfam" id="PF01040">
    <property type="entry name" value="UbiA"/>
    <property type="match status" value="1"/>
</dbReference>
<dbReference type="Proteomes" id="UP001596137">
    <property type="component" value="Unassembled WGS sequence"/>
</dbReference>
<evidence type="ECO:0000256" key="1">
    <source>
        <dbReference type="ARBA" id="ARBA00004141"/>
    </source>
</evidence>
<evidence type="ECO:0000256" key="7">
    <source>
        <dbReference type="ARBA" id="ARBA00023136"/>
    </source>
</evidence>
<comment type="similarity">
    <text evidence="8">Belongs to the MenA family. Type 1 subfamily.</text>
</comment>
<dbReference type="NCBIfam" id="TIGR00751">
    <property type="entry name" value="menA"/>
    <property type="match status" value="1"/>
</dbReference>